<organism evidence="3 4">
    <name type="scientific">Halalkalibacterium halodurans (strain ATCC BAA-125 / DSM 18197 / FERM 7344 / JCM 9153 / C-125)</name>
    <name type="common">Bacillus halodurans</name>
    <dbReference type="NCBI Taxonomy" id="272558"/>
    <lineage>
        <taxon>Bacteria</taxon>
        <taxon>Bacillati</taxon>
        <taxon>Bacillota</taxon>
        <taxon>Bacilli</taxon>
        <taxon>Bacillales</taxon>
        <taxon>Bacillaceae</taxon>
        <taxon>Halalkalibacterium (ex Joshi et al. 2022)</taxon>
    </lineage>
</organism>
<accession>Q9KFY6</accession>
<protein>
    <submittedName>
        <fullName evidence="3">BH0332 protein</fullName>
    </submittedName>
</protein>
<keyword evidence="4" id="KW-1185">Reference proteome</keyword>
<dbReference type="NCBIfam" id="TIGR01898">
    <property type="entry name" value="cas_TM1791_cmr6"/>
    <property type="match status" value="1"/>
</dbReference>
<dbReference type="PANTHER" id="PTHR39965:SF1">
    <property type="entry name" value="CRISPR SYSTEM CMR SUBUNIT CMR6"/>
    <property type="match status" value="1"/>
</dbReference>
<proteinExistence type="predicted"/>
<reference evidence="3 4" key="1">
    <citation type="journal article" date="2000" name="Nucleic Acids Res.">
        <title>Complete genome sequence of the alkaliphilic bacterium Bacillus halodurans and genomic sequence comparison with Bacillus subtilis.</title>
        <authorList>
            <person name="Takami H."/>
            <person name="Nakasone K."/>
            <person name="Takaki Y."/>
            <person name="Maeno G."/>
            <person name="Sasaki R."/>
            <person name="Masui N."/>
            <person name="Fuji F."/>
            <person name="Hirama C."/>
            <person name="Nakamura Y."/>
            <person name="Ogasawara N."/>
            <person name="Kuhara S."/>
            <person name="Horikoshi K."/>
        </authorList>
    </citation>
    <scope>NUCLEOTIDE SEQUENCE [LARGE SCALE GENOMIC DNA]</scope>
    <source>
        <strain evidence="4">ATCC BAA-125 / DSM 18197 / FERM 7344 / JCM 9153 / C-125</strain>
    </source>
</reference>
<evidence type="ECO:0000259" key="2">
    <source>
        <dbReference type="Pfam" id="PF03787"/>
    </source>
</evidence>
<dbReference type="STRING" id="272558.gene:10726185"/>
<dbReference type="Proteomes" id="UP000001258">
    <property type="component" value="Chromosome"/>
</dbReference>
<sequence length="248" mass="27547">MNAYLTLTKYKGSQKKSDLLKQIDNPDGKSAFFEQAILDFGNYWGTKNVSWYKQRYAAYEGHIKSSSDTNTSFFLKSSFPLIIGQGNPSILETHLTLHPIYGIPYLPGSLIKGVTAHYCHQVLGKEDSKFKQGEEYALVLFGSQEQAGAIHYHDALPTPKSIKNCLSLDVITPHHQSYNQGLNQAPRDDDSPVPVPFLTVKADFRVILSCEDLAYAEWLNIAQKIVSHAVTEMGIGGKTNAGYGKMEV</sequence>
<dbReference type="AlphaFoldDB" id="Q9KFY6"/>
<dbReference type="PIR" id="D83691">
    <property type="entry name" value="D83691"/>
</dbReference>
<keyword evidence="1" id="KW-0051">Antiviral defense</keyword>
<feature type="domain" description="CRISPR type III-associated protein" evidence="2">
    <location>
        <begin position="80"/>
        <end position="247"/>
    </location>
</feature>
<dbReference type="RefSeq" id="WP_010896513.1">
    <property type="nucleotide sequence ID" value="NC_002570.2"/>
</dbReference>
<evidence type="ECO:0000313" key="4">
    <source>
        <dbReference type="Proteomes" id="UP000001258"/>
    </source>
</evidence>
<dbReference type="GO" id="GO:0051607">
    <property type="term" value="P:defense response to virus"/>
    <property type="evidence" value="ECO:0007669"/>
    <property type="project" value="UniProtKB-KW"/>
</dbReference>
<dbReference type="PANTHER" id="PTHR39965">
    <property type="entry name" value="CRISPR SYSTEM CMR SUBUNIT CMR6"/>
    <property type="match status" value="1"/>
</dbReference>
<dbReference type="CDD" id="cd09661">
    <property type="entry name" value="Cmr6_III-B"/>
    <property type="match status" value="1"/>
</dbReference>
<name>Q9KFY6_HALH5</name>
<evidence type="ECO:0000256" key="1">
    <source>
        <dbReference type="ARBA" id="ARBA00023118"/>
    </source>
</evidence>
<gene>
    <name evidence="3" type="ordered locus">BH0332</name>
</gene>
<dbReference type="KEGG" id="bha:BH0332"/>
<dbReference type="InterPro" id="IPR010172">
    <property type="entry name" value="CRISPR-assoc_prot_TM1791"/>
</dbReference>
<dbReference type="Pfam" id="PF03787">
    <property type="entry name" value="RAMPs"/>
    <property type="match status" value="1"/>
</dbReference>
<dbReference type="EMBL" id="BA000004">
    <property type="protein sequence ID" value="BAB04051.1"/>
    <property type="molecule type" value="Genomic_DNA"/>
</dbReference>
<evidence type="ECO:0000313" key="3">
    <source>
        <dbReference type="EMBL" id="BAB04051.1"/>
    </source>
</evidence>
<dbReference type="eggNOG" id="COG1604">
    <property type="taxonomic scope" value="Bacteria"/>
</dbReference>
<dbReference type="InterPro" id="IPR005537">
    <property type="entry name" value="RAMP_III_fam"/>
</dbReference>
<dbReference type="HOGENOM" id="CLU_053305_2_1_9"/>